<dbReference type="InterPro" id="IPR001789">
    <property type="entry name" value="Sig_transdc_resp-reg_receiver"/>
</dbReference>
<dbReference type="CDD" id="cd06170">
    <property type="entry name" value="LuxR_C_like"/>
    <property type="match status" value="1"/>
</dbReference>
<feature type="domain" description="HTH luxR-type" evidence="6">
    <location>
        <begin position="143"/>
        <end position="208"/>
    </location>
</feature>
<keyword evidence="4" id="KW-0804">Transcription</keyword>
<evidence type="ECO:0000256" key="2">
    <source>
        <dbReference type="ARBA" id="ARBA00023015"/>
    </source>
</evidence>
<dbReference type="SUPFAM" id="SSF46894">
    <property type="entry name" value="C-terminal effector domain of the bipartite response regulators"/>
    <property type="match status" value="1"/>
</dbReference>
<dbReference type="InterPro" id="IPR000792">
    <property type="entry name" value="Tscrpt_reg_LuxR_C"/>
</dbReference>
<keyword evidence="2" id="KW-0805">Transcription regulation</keyword>
<evidence type="ECO:0000256" key="4">
    <source>
        <dbReference type="ARBA" id="ARBA00023163"/>
    </source>
</evidence>
<dbReference type="EMBL" id="WMBE01000010">
    <property type="protein sequence ID" value="MDG0868169.1"/>
    <property type="molecule type" value="Genomic_DNA"/>
</dbReference>
<dbReference type="SMART" id="SM00448">
    <property type="entry name" value="REC"/>
    <property type="match status" value="1"/>
</dbReference>
<evidence type="ECO:0000313" key="9">
    <source>
        <dbReference type="EMBL" id="WFG38650.1"/>
    </source>
</evidence>
<name>A0AAJ5ZCV5_9CHLR</name>
<dbReference type="Proteomes" id="UP001219901">
    <property type="component" value="Chromosome"/>
</dbReference>
<evidence type="ECO:0000256" key="1">
    <source>
        <dbReference type="ARBA" id="ARBA00022553"/>
    </source>
</evidence>
<reference evidence="9" key="2">
    <citation type="journal article" date="2023" name="Nat. Commun.">
        <title>Cultivation of marine bacteria of the SAR202 clade.</title>
        <authorList>
            <person name="Lim Y."/>
            <person name="Seo J.H."/>
            <person name="Giovannoni S.J."/>
            <person name="Kang I."/>
            <person name="Cho J.C."/>
        </authorList>
    </citation>
    <scope>NUCLEOTIDE SEQUENCE</scope>
    <source>
        <strain evidence="9">JH1073</strain>
    </source>
</reference>
<dbReference type="Proteomes" id="UP001321249">
    <property type="component" value="Unassembled WGS sequence"/>
</dbReference>
<keyword evidence="10" id="KW-1185">Reference proteome</keyword>
<feature type="modified residue" description="4-aspartylphosphate" evidence="5">
    <location>
        <position position="56"/>
    </location>
</feature>
<dbReference type="Pfam" id="PF00072">
    <property type="entry name" value="Response_reg"/>
    <property type="match status" value="1"/>
</dbReference>
<dbReference type="GO" id="GO:0006355">
    <property type="term" value="P:regulation of DNA-templated transcription"/>
    <property type="evidence" value="ECO:0007669"/>
    <property type="project" value="InterPro"/>
</dbReference>
<evidence type="ECO:0000256" key="5">
    <source>
        <dbReference type="PROSITE-ProRule" id="PRU00169"/>
    </source>
</evidence>
<evidence type="ECO:0000313" key="8">
    <source>
        <dbReference type="EMBL" id="MDG0868169.1"/>
    </source>
</evidence>
<dbReference type="CDD" id="cd17535">
    <property type="entry name" value="REC_NarL-like"/>
    <property type="match status" value="1"/>
</dbReference>
<evidence type="ECO:0000313" key="10">
    <source>
        <dbReference type="Proteomes" id="UP001219901"/>
    </source>
</evidence>
<dbReference type="SMART" id="SM00421">
    <property type="entry name" value="HTH_LUXR"/>
    <property type="match status" value="1"/>
</dbReference>
<evidence type="ECO:0000256" key="3">
    <source>
        <dbReference type="ARBA" id="ARBA00023125"/>
    </source>
</evidence>
<feature type="domain" description="Response regulatory" evidence="7">
    <location>
        <begin position="6"/>
        <end position="121"/>
    </location>
</feature>
<dbReference type="Pfam" id="PF00196">
    <property type="entry name" value="GerE"/>
    <property type="match status" value="1"/>
</dbReference>
<evidence type="ECO:0000313" key="11">
    <source>
        <dbReference type="Proteomes" id="UP001321249"/>
    </source>
</evidence>
<dbReference type="Gene3D" id="3.40.50.2300">
    <property type="match status" value="1"/>
</dbReference>
<dbReference type="InterPro" id="IPR039420">
    <property type="entry name" value="WalR-like"/>
</dbReference>
<reference evidence="10" key="3">
    <citation type="submission" date="2023-06" db="EMBL/GenBank/DDBJ databases">
        <title>Pangenomics reveal diversification of enzyme families and niche specialization in globally abundant SAR202 bacteria.</title>
        <authorList>
            <person name="Saw J.H.W."/>
        </authorList>
    </citation>
    <scope>NUCLEOTIDE SEQUENCE [LARGE SCALE GENOMIC DNA]</scope>
    <source>
        <strain evidence="10">JH1073</strain>
    </source>
</reference>
<dbReference type="EMBL" id="CP046147">
    <property type="protein sequence ID" value="WFG38650.1"/>
    <property type="molecule type" value="Genomic_DNA"/>
</dbReference>
<dbReference type="PROSITE" id="PS50110">
    <property type="entry name" value="RESPONSE_REGULATORY"/>
    <property type="match status" value="1"/>
</dbReference>
<evidence type="ECO:0000259" key="7">
    <source>
        <dbReference type="PROSITE" id="PS50110"/>
    </source>
</evidence>
<dbReference type="RefSeq" id="WP_342827289.1">
    <property type="nucleotide sequence ID" value="NZ_CP046146.1"/>
</dbReference>
<gene>
    <name evidence="8" type="ORF">GKO46_13985</name>
    <name evidence="9" type="ORF">GKO48_03185</name>
</gene>
<dbReference type="AlphaFoldDB" id="A0AAJ5ZCV5"/>
<dbReference type="GO" id="GO:0000160">
    <property type="term" value="P:phosphorelay signal transduction system"/>
    <property type="evidence" value="ECO:0007669"/>
    <property type="project" value="InterPro"/>
</dbReference>
<organism evidence="9 10">
    <name type="scientific">Candidatus Lucifugimonas marina</name>
    <dbReference type="NCBI Taxonomy" id="3038979"/>
    <lineage>
        <taxon>Bacteria</taxon>
        <taxon>Bacillati</taxon>
        <taxon>Chloroflexota</taxon>
        <taxon>Dehalococcoidia</taxon>
        <taxon>SAR202 cluster</taxon>
        <taxon>Candidatus Lucifugimonadales</taxon>
        <taxon>Candidatus Lucifugimonadaceae</taxon>
        <taxon>Candidatus Lucifugimonas</taxon>
    </lineage>
</organism>
<dbReference type="InterPro" id="IPR011006">
    <property type="entry name" value="CheY-like_superfamily"/>
</dbReference>
<dbReference type="SUPFAM" id="SSF52172">
    <property type="entry name" value="CheY-like"/>
    <property type="match status" value="1"/>
</dbReference>
<dbReference type="PANTHER" id="PTHR43214">
    <property type="entry name" value="TWO-COMPONENT RESPONSE REGULATOR"/>
    <property type="match status" value="1"/>
</dbReference>
<keyword evidence="1 5" id="KW-0597">Phosphoprotein</keyword>
<reference evidence="10 11" key="1">
    <citation type="submission" date="2019-11" db="EMBL/GenBank/DDBJ databases">
        <authorList>
            <person name="Cho J.-C."/>
        </authorList>
    </citation>
    <scope>NUCLEOTIDE SEQUENCE [LARGE SCALE GENOMIC DNA]</scope>
    <source>
        <strain evidence="9 10">JH1073</strain>
        <strain evidence="8 11">JH702</strain>
    </source>
</reference>
<dbReference type="PROSITE" id="PS50043">
    <property type="entry name" value="HTH_LUXR_2"/>
    <property type="match status" value="1"/>
</dbReference>
<evidence type="ECO:0000259" key="6">
    <source>
        <dbReference type="PROSITE" id="PS50043"/>
    </source>
</evidence>
<sequence length="213" mass="23022">MDDKKRIIIADDHPVVRDGIKSMLEGSDFLVVSEVANGLEAFNDCMRLRPDAVIMDIRMQLMDGLSATKKIKEAFPDISVLVLTSFDGDAQLESAVKAGASGLVLKGRGRQEFLRALNTATNGGSAFDSSRMVDLIHKISGDNSEMRPELNSRDKKVLQLAAKGLKNVEIASALNLSVGSVKKILQSIFIELGAKDRTHAVVLALRSGVISDE</sequence>
<dbReference type="InterPro" id="IPR016032">
    <property type="entry name" value="Sig_transdc_resp-reg_C-effctor"/>
</dbReference>
<proteinExistence type="predicted"/>
<dbReference type="PANTHER" id="PTHR43214:SF24">
    <property type="entry name" value="TRANSCRIPTIONAL REGULATORY PROTEIN NARL-RELATED"/>
    <property type="match status" value="1"/>
</dbReference>
<accession>A0AAJ5ZCV5</accession>
<dbReference type="InterPro" id="IPR058245">
    <property type="entry name" value="NreC/VraR/RcsB-like_REC"/>
</dbReference>
<dbReference type="GO" id="GO:0003677">
    <property type="term" value="F:DNA binding"/>
    <property type="evidence" value="ECO:0007669"/>
    <property type="project" value="UniProtKB-KW"/>
</dbReference>
<protein>
    <submittedName>
        <fullName evidence="9">Response regulator</fullName>
    </submittedName>
</protein>
<keyword evidence="3" id="KW-0238">DNA-binding</keyword>